<sequence length="277" mass="30247">MKRWGRSIFSRFMSLMLVACMMAVTFGASANARFISPDTLDPTIPGVGTNRYAYSENDPINKSDSNGHLYDNLADYFSSQAERDANAGAAADGIQDALDYNQKQYDEGKIDESQYTVNKQEYEKLREYELDRIGRTDEEVRRSLIGATLLNALWGLKAPTKAAAEVEGLAAGQNSVYRSINKAGDIDYVGMTNDFGRRAAEHLRGKGITISPIPGLSNLTRAQARAVEQALIVHHGLAKTGGTLMNIRNGISPSVAGYNASLQMGRDILHNIGYPGF</sequence>
<evidence type="ECO:0000256" key="1">
    <source>
        <dbReference type="SAM" id="SignalP"/>
    </source>
</evidence>
<proteinExistence type="predicted"/>
<dbReference type="EMBL" id="JAUOZU010000032">
    <property type="protein sequence ID" value="MDO6967117.1"/>
    <property type="molecule type" value="Genomic_DNA"/>
</dbReference>
<dbReference type="Proteomes" id="UP001174932">
    <property type="component" value="Unassembled WGS sequence"/>
</dbReference>
<gene>
    <name evidence="2" type="ORF">Q4481_24485</name>
</gene>
<organism evidence="2 3">
    <name type="scientific">Rhizobium alvei</name>
    <dbReference type="NCBI Taxonomy" id="1132659"/>
    <lineage>
        <taxon>Bacteria</taxon>
        <taxon>Pseudomonadati</taxon>
        <taxon>Pseudomonadota</taxon>
        <taxon>Alphaproteobacteria</taxon>
        <taxon>Hyphomicrobiales</taxon>
        <taxon>Rhizobiaceae</taxon>
        <taxon>Rhizobium/Agrobacterium group</taxon>
        <taxon>Rhizobium</taxon>
    </lineage>
</organism>
<evidence type="ECO:0000313" key="3">
    <source>
        <dbReference type="Proteomes" id="UP001174932"/>
    </source>
</evidence>
<keyword evidence="3" id="KW-1185">Reference proteome</keyword>
<feature type="signal peptide" evidence="1">
    <location>
        <begin position="1"/>
        <end position="30"/>
    </location>
</feature>
<reference evidence="2" key="1">
    <citation type="journal article" date="2015" name="Int. J. Syst. Evol. Microbiol.">
        <title>Rhizobium alvei sp. nov., isolated from a freshwater river.</title>
        <authorList>
            <person name="Sheu S.Y."/>
            <person name="Huang H.W."/>
            <person name="Young C.C."/>
            <person name="Chen W.M."/>
        </authorList>
    </citation>
    <scope>NUCLEOTIDE SEQUENCE</scope>
    <source>
        <strain evidence="2">TNR-22</strain>
    </source>
</reference>
<dbReference type="Gene3D" id="2.180.10.10">
    <property type="entry name" value="RHS repeat-associated core"/>
    <property type="match status" value="1"/>
</dbReference>
<reference evidence="2" key="2">
    <citation type="submission" date="2023-07" db="EMBL/GenBank/DDBJ databases">
        <authorList>
            <person name="Shen H."/>
        </authorList>
    </citation>
    <scope>NUCLEOTIDE SEQUENCE</scope>
    <source>
        <strain evidence="2">TNR-22</strain>
    </source>
</reference>
<dbReference type="SUPFAM" id="SSF82771">
    <property type="entry name" value="GIY-YIG endonuclease"/>
    <property type="match status" value="1"/>
</dbReference>
<dbReference type="RefSeq" id="WP_304379047.1">
    <property type="nucleotide sequence ID" value="NZ_JAUOZU010000032.1"/>
</dbReference>
<dbReference type="InterPro" id="IPR035901">
    <property type="entry name" value="GIY-YIG_endonuc_sf"/>
</dbReference>
<keyword evidence="1" id="KW-0732">Signal</keyword>
<evidence type="ECO:0000313" key="2">
    <source>
        <dbReference type="EMBL" id="MDO6967117.1"/>
    </source>
</evidence>
<feature type="chain" id="PRO_5045290473" description="RHS repeat-associated core domain-containing protein" evidence="1">
    <location>
        <begin position="31"/>
        <end position="277"/>
    </location>
</feature>
<protein>
    <recommendedName>
        <fullName evidence="4">RHS repeat-associated core domain-containing protein</fullName>
    </recommendedName>
</protein>
<accession>A0ABT8YV85</accession>
<name>A0ABT8YV85_9HYPH</name>
<evidence type="ECO:0008006" key="4">
    <source>
        <dbReference type="Google" id="ProtNLM"/>
    </source>
</evidence>
<comment type="caution">
    <text evidence="2">The sequence shown here is derived from an EMBL/GenBank/DDBJ whole genome shotgun (WGS) entry which is preliminary data.</text>
</comment>